<protein>
    <submittedName>
        <fullName evidence="3">Uncharacterized protein</fullName>
    </submittedName>
</protein>
<feature type="transmembrane region" description="Helical" evidence="2">
    <location>
        <begin position="12"/>
        <end position="30"/>
    </location>
</feature>
<dbReference type="GO" id="GO:0046872">
    <property type="term" value="F:metal ion binding"/>
    <property type="evidence" value="ECO:0007669"/>
    <property type="project" value="UniProtKB-KW"/>
</dbReference>
<evidence type="ECO:0000256" key="2">
    <source>
        <dbReference type="SAM" id="Phobius"/>
    </source>
</evidence>
<dbReference type="PANTHER" id="PTHR46594">
    <property type="entry name" value="P-TYPE CATION-TRANSPORTING ATPASE"/>
    <property type="match status" value="1"/>
</dbReference>
<keyword evidence="1" id="KW-0479">Metal-binding</keyword>
<comment type="caution">
    <text evidence="3">The sequence shown here is derived from an EMBL/GenBank/DDBJ whole genome shotgun (WGS) entry which is preliminary data.</text>
</comment>
<dbReference type="AlphaFoldDB" id="A0A8B3S3Z6"/>
<dbReference type="EMBL" id="RPGO01000009">
    <property type="protein sequence ID" value="RZB32262.1"/>
    <property type="molecule type" value="Genomic_DNA"/>
</dbReference>
<dbReference type="Proteomes" id="UP000291831">
    <property type="component" value="Unassembled WGS sequence"/>
</dbReference>
<dbReference type="PANTHER" id="PTHR46594:SF4">
    <property type="entry name" value="P-TYPE CATION-TRANSPORTING ATPASE"/>
    <property type="match status" value="1"/>
</dbReference>
<feature type="transmembrane region" description="Helical" evidence="2">
    <location>
        <begin position="71"/>
        <end position="91"/>
    </location>
</feature>
<keyword evidence="2" id="KW-0812">Transmembrane</keyword>
<feature type="transmembrane region" description="Helical" evidence="2">
    <location>
        <begin position="97"/>
        <end position="116"/>
    </location>
</feature>
<evidence type="ECO:0000313" key="4">
    <source>
        <dbReference type="Proteomes" id="UP000291831"/>
    </source>
</evidence>
<evidence type="ECO:0000313" key="3">
    <source>
        <dbReference type="EMBL" id="RZB32262.1"/>
    </source>
</evidence>
<proteinExistence type="predicted"/>
<feature type="transmembrane region" description="Helical" evidence="2">
    <location>
        <begin position="36"/>
        <end position="59"/>
    </location>
</feature>
<keyword evidence="2" id="KW-0472">Membrane</keyword>
<organism evidence="3 4">
    <name type="scientific">Candidatus Argoarchaeum ethanivorans</name>
    <dbReference type="NCBI Taxonomy" id="2608793"/>
    <lineage>
        <taxon>Archaea</taxon>
        <taxon>Methanobacteriati</taxon>
        <taxon>Methanobacteriota</taxon>
        <taxon>Stenosarchaea group</taxon>
        <taxon>Methanomicrobia</taxon>
        <taxon>Methanosarcinales</taxon>
        <taxon>Methanosarcinales incertae sedis</taxon>
        <taxon>GOM Arc I cluster</taxon>
        <taxon>Candidatus Argoarchaeum</taxon>
    </lineage>
</organism>
<name>A0A8B3S3Z6_9EURY</name>
<gene>
    <name evidence="3" type="ORF">AEth_00585</name>
</gene>
<evidence type="ECO:0000256" key="1">
    <source>
        <dbReference type="ARBA" id="ARBA00022723"/>
    </source>
</evidence>
<sequence>MREGELKGKLNRSFIGSATGALLMVIGRVSTGIPPAYLMMVISVPVFVYLSYPIFLAAYRALNNRNLNMDVMYSMEIGVAFISRILGTFKITLSSEFLFYEAAILLATFLTLGKYLEQKEKEKHRKR</sequence>
<keyword evidence="2" id="KW-1133">Transmembrane helix</keyword>
<reference evidence="4" key="1">
    <citation type="submission" date="2019-01" db="EMBL/GenBank/DDBJ databases">
        <title>Anaerobic oxidation of ethane by archaea from a marine hydrocarbon seep.</title>
        <authorList>
            <person name="Musat F."/>
        </authorList>
    </citation>
    <scope>NUCLEOTIDE SEQUENCE [LARGE SCALE GENOMIC DNA]</scope>
</reference>
<accession>A0A8B3S3Z6</accession>